<dbReference type="Proteomes" id="UP000198384">
    <property type="component" value="Unassembled WGS sequence"/>
</dbReference>
<evidence type="ECO:0000313" key="8">
    <source>
        <dbReference type="Proteomes" id="UP000198384"/>
    </source>
</evidence>
<dbReference type="RefSeq" id="WP_089381821.1">
    <property type="nucleotide sequence ID" value="NZ_FZNT01000006.1"/>
</dbReference>
<proteinExistence type="predicted"/>
<dbReference type="PANTHER" id="PTHR23514:SF13">
    <property type="entry name" value="INNER MEMBRANE PROTEIN YBJJ"/>
    <property type="match status" value="1"/>
</dbReference>
<evidence type="ECO:0000256" key="1">
    <source>
        <dbReference type="ARBA" id="ARBA00004141"/>
    </source>
</evidence>
<dbReference type="EMBL" id="FZNT01000006">
    <property type="protein sequence ID" value="SNR58383.1"/>
    <property type="molecule type" value="Genomic_DNA"/>
</dbReference>
<feature type="transmembrane region" description="Helical" evidence="5">
    <location>
        <begin position="354"/>
        <end position="373"/>
    </location>
</feature>
<organism evidence="7 8">
    <name type="scientific">Lutibacter agarilyticus</name>
    <dbReference type="NCBI Taxonomy" id="1109740"/>
    <lineage>
        <taxon>Bacteria</taxon>
        <taxon>Pseudomonadati</taxon>
        <taxon>Bacteroidota</taxon>
        <taxon>Flavobacteriia</taxon>
        <taxon>Flavobacteriales</taxon>
        <taxon>Flavobacteriaceae</taxon>
        <taxon>Lutibacter</taxon>
    </lineage>
</organism>
<accession>A0A238XIT1</accession>
<dbReference type="AlphaFoldDB" id="A0A238XIT1"/>
<gene>
    <name evidence="7" type="ORF">SAMN06265371_10658</name>
</gene>
<dbReference type="PANTHER" id="PTHR23514">
    <property type="entry name" value="BYPASS OF STOP CODON PROTEIN 6"/>
    <property type="match status" value="1"/>
</dbReference>
<evidence type="ECO:0000256" key="4">
    <source>
        <dbReference type="ARBA" id="ARBA00023136"/>
    </source>
</evidence>
<feature type="transmembrane region" description="Helical" evidence="5">
    <location>
        <begin position="323"/>
        <end position="342"/>
    </location>
</feature>
<keyword evidence="2 5" id="KW-0812">Transmembrane</keyword>
<dbReference type="InterPro" id="IPR020846">
    <property type="entry name" value="MFS_dom"/>
</dbReference>
<dbReference type="Pfam" id="PF07690">
    <property type="entry name" value="MFS_1"/>
    <property type="match status" value="1"/>
</dbReference>
<evidence type="ECO:0000313" key="7">
    <source>
        <dbReference type="EMBL" id="SNR58383.1"/>
    </source>
</evidence>
<sequence>MQVKTKHRIVLSTYFFLSGLCFATWASRIPTIKDFFNFNEAELGTVLLSMPISSLIGLPISGWLVSKFDSRFPLIVAMFFLTIALASIGFANTPFLLVAALCLFSFSSRILYIAMNTQSISIQKEFEKKIVGSFHGLWSAGGLLGVVFSTIMVKYEIPIYIHLALVAIFIVVISLLVFPYILTNDKSAFGNKLIFGKPDPFVFYLGMLVFFAAICEGGMFDWSGVYFKEVINEPIFTYGYLLFIASMALSRFYSDKLMDIIGLDKTYILSALLISVGILLAITFPYFYPALIGFCLVGFGTAAIFPMTFMLAGTSKKYSPGMAISIISTYATVGMLIGPPLVGYMAHTFGLKNAFYIFVFAGLLFIPLSQFFFRYQKRDSTQE</sequence>
<reference evidence="7 8" key="1">
    <citation type="submission" date="2017-06" db="EMBL/GenBank/DDBJ databases">
        <authorList>
            <person name="Kim H.J."/>
            <person name="Triplett B.A."/>
        </authorList>
    </citation>
    <scope>NUCLEOTIDE SEQUENCE [LARGE SCALE GENOMIC DNA]</scope>
    <source>
        <strain evidence="7 8">DSM 29150</strain>
    </source>
</reference>
<feature type="transmembrane region" description="Helical" evidence="5">
    <location>
        <begin position="96"/>
        <end position="115"/>
    </location>
</feature>
<evidence type="ECO:0000256" key="5">
    <source>
        <dbReference type="SAM" id="Phobius"/>
    </source>
</evidence>
<dbReference type="CDD" id="cd17393">
    <property type="entry name" value="MFS_MosC_like"/>
    <property type="match status" value="1"/>
</dbReference>
<keyword evidence="3 5" id="KW-1133">Transmembrane helix</keyword>
<dbReference type="SUPFAM" id="SSF103473">
    <property type="entry name" value="MFS general substrate transporter"/>
    <property type="match status" value="1"/>
</dbReference>
<feature type="transmembrane region" description="Helical" evidence="5">
    <location>
        <begin position="290"/>
        <end position="311"/>
    </location>
</feature>
<name>A0A238XIT1_9FLAO</name>
<feature type="transmembrane region" description="Helical" evidence="5">
    <location>
        <begin position="201"/>
        <end position="220"/>
    </location>
</feature>
<dbReference type="GO" id="GO:0016020">
    <property type="term" value="C:membrane"/>
    <property type="evidence" value="ECO:0007669"/>
    <property type="project" value="UniProtKB-SubCell"/>
</dbReference>
<feature type="transmembrane region" description="Helical" evidence="5">
    <location>
        <begin position="9"/>
        <end position="26"/>
    </location>
</feature>
<dbReference type="Gene3D" id="1.20.1250.20">
    <property type="entry name" value="MFS general substrate transporter like domains"/>
    <property type="match status" value="2"/>
</dbReference>
<dbReference type="PROSITE" id="PS50850">
    <property type="entry name" value="MFS"/>
    <property type="match status" value="1"/>
</dbReference>
<protein>
    <submittedName>
        <fullName evidence="7">Fucose permease</fullName>
    </submittedName>
</protein>
<comment type="subcellular location">
    <subcellularLocation>
        <location evidence="1">Membrane</location>
        <topology evidence="1">Multi-pass membrane protein</topology>
    </subcellularLocation>
</comment>
<feature type="transmembrane region" description="Helical" evidence="5">
    <location>
        <begin position="72"/>
        <end position="90"/>
    </location>
</feature>
<dbReference type="InterPro" id="IPR036259">
    <property type="entry name" value="MFS_trans_sf"/>
</dbReference>
<dbReference type="OrthoDB" id="9809599at2"/>
<dbReference type="InterPro" id="IPR051788">
    <property type="entry name" value="MFS_Transporter"/>
</dbReference>
<evidence type="ECO:0000259" key="6">
    <source>
        <dbReference type="PROSITE" id="PS50850"/>
    </source>
</evidence>
<feature type="transmembrane region" description="Helical" evidence="5">
    <location>
        <begin position="136"/>
        <end position="153"/>
    </location>
</feature>
<feature type="transmembrane region" description="Helical" evidence="5">
    <location>
        <begin position="159"/>
        <end position="181"/>
    </location>
</feature>
<evidence type="ECO:0000256" key="2">
    <source>
        <dbReference type="ARBA" id="ARBA00022692"/>
    </source>
</evidence>
<feature type="transmembrane region" description="Helical" evidence="5">
    <location>
        <begin position="46"/>
        <end position="65"/>
    </location>
</feature>
<feature type="transmembrane region" description="Helical" evidence="5">
    <location>
        <begin position="235"/>
        <end position="254"/>
    </location>
</feature>
<dbReference type="InterPro" id="IPR011701">
    <property type="entry name" value="MFS"/>
</dbReference>
<keyword evidence="8" id="KW-1185">Reference proteome</keyword>
<feature type="transmembrane region" description="Helical" evidence="5">
    <location>
        <begin position="266"/>
        <end position="284"/>
    </location>
</feature>
<dbReference type="GO" id="GO:0022857">
    <property type="term" value="F:transmembrane transporter activity"/>
    <property type="evidence" value="ECO:0007669"/>
    <property type="project" value="InterPro"/>
</dbReference>
<evidence type="ECO:0000256" key="3">
    <source>
        <dbReference type="ARBA" id="ARBA00022989"/>
    </source>
</evidence>
<keyword evidence="4 5" id="KW-0472">Membrane</keyword>
<feature type="domain" description="Major facilitator superfamily (MFS) profile" evidence="6">
    <location>
        <begin position="7"/>
        <end position="377"/>
    </location>
</feature>